<dbReference type="Proteomes" id="UP001196413">
    <property type="component" value="Unassembled WGS sequence"/>
</dbReference>
<evidence type="ECO:0000313" key="2">
    <source>
        <dbReference type="Proteomes" id="UP001196413"/>
    </source>
</evidence>
<gene>
    <name evidence="1" type="ORF">KIN20_029358</name>
</gene>
<protein>
    <submittedName>
        <fullName evidence="1">Uncharacterized protein</fullName>
    </submittedName>
</protein>
<organism evidence="1 2">
    <name type="scientific">Parelaphostrongylus tenuis</name>
    <name type="common">Meningeal worm</name>
    <dbReference type="NCBI Taxonomy" id="148309"/>
    <lineage>
        <taxon>Eukaryota</taxon>
        <taxon>Metazoa</taxon>
        <taxon>Ecdysozoa</taxon>
        <taxon>Nematoda</taxon>
        <taxon>Chromadorea</taxon>
        <taxon>Rhabditida</taxon>
        <taxon>Rhabditina</taxon>
        <taxon>Rhabditomorpha</taxon>
        <taxon>Strongyloidea</taxon>
        <taxon>Metastrongylidae</taxon>
        <taxon>Parelaphostrongylus</taxon>
    </lineage>
</organism>
<evidence type="ECO:0000313" key="1">
    <source>
        <dbReference type="EMBL" id="KAJ1368266.1"/>
    </source>
</evidence>
<reference evidence="1" key="1">
    <citation type="submission" date="2021-06" db="EMBL/GenBank/DDBJ databases">
        <title>Parelaphostrongylus tenuis whole genome reference sequence.</title>
        <authorList>
            <person name="Garwood T.J."/>
            <person name="Larsen P.A."/>
            <person name="Fountain-Jones N.M."/>
            <person name="Garbe J.R."/>
            <person name="Macchietto M.G."/>
            <person name="Kania S.A."/>
            <person name="Gerhold R.W."/>
            <person name="Richards J.E."/>
            <person name="Wolf T.M."/>
        </authorList>
    </citation>
    <scope>NUCLEOTIDE SEQUENCE</scope>
    <source>
        <strain evidence="1">MNPRO001-30</strain>
        <tissue evidence="1">Meninges</tissue>
    </source>
</reference>
<sequence length="87" mass="10259">MENRSDIGKVLRQDLQQADQERMEKQLEWVHNIEDLAAMDSVQRRRVIRQDRAFAQPMLILYVCEKDANFYALLEAAGHIKFHMATL</sequence>
<name>A0AAD5R2E6_PARTN</name>
<proteinExistence type="predicted"/>
<comment type="caution">
    <text evidence="1">The sequence shown here is derived from an EMBL/GenBank/DDBJ whole genome shotgun (WGS) entry which is preliminary data.</text>
</comment>
<dbReference type="AlphaFoldDB" id="A0AAD5R2E6"/>
<accession>A0AAD5R2E6</accession>
<dbReference type="EMBL" id="JAHQIW010006128">
    <property type="protein sequence ID" value="KAJ1368266.1"/>
    <property type="molecule type" value="Genomic_DNA"/>
</dbReference>
<keyword evidence="2" id="KW-1185">Reference proteome</keyword>